<comment type="similarity">
    <text evidence="1 10">Belongs to the peptidase A1 family.</text>
</comment>
<dbReference type="SUPFAM" id="SSF50630">
    <property type="entry name" value="Acid proteases"/>
    <property type="match status" value="1"/>
</dbReference>
<keyword evidence="3 11" id="KW-0732">Signal</keyword>
<evidence type="ECO:0000256" key="5">
    <source>
        <dbReference type="ARBA" id="ARBA00022750"/>
    </source>
</evidence>
<dbReference type="Proteomes" id="UP001054252">
    <property type="component" value="Unassembled WGS sequence"/>
</dbReference>
<keyword evidence="2 10" id="KW-0645">Protease</keyword>
<evidence type="ECO:0000256" key="8">
    <source>
        <dbReference type="ARBA" id="ARBA00077656"/>
    </source>
</evidence>
<evidence type="ECO:0000256" key="10">
    <source>
        <dbReference type="RuleBase" id="RU000454"/>
    </source>
</evidence>
<dbReference type="InterPro" id="IPR032799">
    <property type="entry name" value="TAXi_C"/>
</dbReference>
<dbReference type="GO" id="GO:0004190">
    <property type="term" value="F:aspartic-type endopeptidase activity"/>
    <property type="evidence" value="ECO:0007669"/>
    <property type="project" value="UniProtKB-KW"/>
</dbReference>
<dbReference type="InterPro" id="IPR033121">
    <property type="entry name" value="PEPTIDASE_A1"/>
</dbReference>
<keyword evidence="6 10" id="KW-0378">Hydrolase</keyword>
<proteinExistence type="inferred from homology"/>
<reference evidence="13 14" key="1">
    <citation type="journal article" date="2021" name="Commun. Biol.">
        <title>The genome of Shorea leprosula (Dipterocarpaceae) highlights the ecological relevance of drought in aseasonal tropical rainforests.</title>
        <authorList>
            <person name="Ng K.K.S."/>
            <person name="Kobayashi M.J."/>
            <person name="Fawcett J.A."/>
            <person name="Hatakeyama M."/>
            <person name="Paape T."/>
            <person name="Ng C.H."/>
            <person name="Ang C.C."/>
            <person name="Tnah L.H."/>
            <person name="Lee C.T."/>
            <person name="Nishiyama T."/>
            <person name="Sese J."/>
            <person name="O'Brien M.J."/>
            <person name="Copetti D."/>
            <person name="Mohd Noor M.I."/>
            <person name="Ong R.C."/>
            <person name="Putra M."/>
            <person name="Sireger I.Z."/>
            <person name="Indrioko S."/>
            <person name="Kosugi Y."/>
            <person name="Izuno A."/>
            <person name="Isagi Y."/>
            <person name="Lee S.L."/>
            <person name="Shimizu K.K."/>
        </authorList>
    </citation>
    <scope>NUCLEOTIDE SEQUENCE [LARGE SCALE GENOMIC DNA]</scope>
    <source>
        <strain evidence="13">214</strain>
    </source>
</reference>
<dbReference type="Pfam" id="PF14541">
    <property type="entry name" value="TAXi_C"/>
    <property type="match status" value="1"/>
</dbReference>
<feature type="domain" description="Peptidase A1" evidence="12">
    <location>
        <begin position="70"/>
        <end position="415"/>
    </location>
</feature>
<keyword evidence="5 10" id="KW-0064">Aspartyl protease</keyword>
<dbReference type="InterPro" id="IPR021109">
    <property type="entry name" value="Peptidase_aspartic_dom_sf"/>
</dbReference>
<evidence type="ECO:0000256" key="2">
    <source>
        <dbReference type="ARBA" id="ARBA00022670"/>
    </source>
</evidence>
<dbReference type="PANTHER" id="PTHR13683">
    <property type="entry name" value="ASPARTYL PROTEASES"/>
    <property type="match status" value="1"/>
</dbReference>
<protein>
    <recommendedName>
        <fullName evidence="7">Aspartic proteinase Asp1</fullName>
    </recommendedName>
    <alternativeName>
        <fullName evidence="8">Nucellin-like protein</fullName>
    </alternativeName>
</protein>
<dbReference type="FunFam" id="2.40.70.10:FF:000015">
    <property type="entry name" value="Aspartyl protease family protein"/>
    <property type="match status" value="1"/>
</dbReference>
<dbReference type="FunFam" id="2.40.70.10:FF:000027">
    <property type="entry name" value="Aspartic proteinase Asp1 isoform A"/>
    <property type="match status" value="1"/>
</dbReference>
<feature type="active site" evidence="9">
    <location>
        <position position="88"/>
    </location>
</feature>
<feature type="chain" id="PRO_5044000155" description="Aspartic proteinase Asp1" evidence="11">
    <location>
        <begin position="22"/>
        <end position="425"/>
    </location>
</feature>
<dbReference type="Pfam" id="PF14543">
    <property type="entry name" value="TAXi_N"/>
    <property type="match status" value="1"/>
</dbReference>
<evidence type="ECO:0000313" key="13">
    <source>
        <dbReference type="EMBL" id="GKV37719.1"/>
    </source>
</evidence>
<evidence type="ECO:0000256" key="11">
    <source>
        <dbReference type="SAM" id="SignalP"/>
    </source>
</evidence>
<dbReference type="InterPro" id="IPR032861">
    <property type="entry name" value="TAXi_N"/>
</dbReference>
<evidence type="ECO:0000313" key="14">
    <source>
        <dbReference type="Proteomes" id="UP001054252"/>
    </source>
</evidence>
<evidence type="ECO:0000256" key="1">
    <source>
        <dbReference type="ARBA" id="ARBA00007447"/>
    </source>
</evidence>
<dbReference type="PROSITE" id="PS00141">
    <property type="entry name" value="ASP_PROTEASE"/>
    <property type="match status" value="1"/>
</dbReference>
<evidence type="ECO:0000256" key="9">
    <source>
        <dbReference type="PIRSR" id="PIRSR601461-1"/>
    </source>
</evidence>
<organism evidence="13 14">
    <name type="scientific">Rubroshorea leprosula</name>
    <dbReference type="NCBI Taxonomy" id="152421"/>
    <lineage>
        <taxon>Eukaryota</taxon>
        <taxon>Viridiplantae</taxon>
        <taxon>Streptophyta</taxon>
        <taxon>Embryophyta</taxon>
        <taxon>Tracheophyta</taxon>
        <taxon>Spermatophyta</taxon>
        <taxon>Magnoliopsida</taxon>
        <taxon>eudicotyledons</taxon>
        <taxon>Gunneridae</taxon>
        <taxon>Pentapetalae</taxon>
        <taxon>rosids</taxon>
        <taxon>malvids</taxon>
        <taxon>Malvales</taxon>
        <taxon>Dipterocarpaceae</taxon>
        <taxon>Rubroshorea</taxon>
    </lineage>
</organism>
<name>A0AAV5LLH3_9ROSI</name>
<keyword evidence="14" id="KW-1185">Reference proteome</keyword>
<evidence type="ECO:0000259" key="12">
    <source>
        <dbReference type="PROSITE" id="PS51767"/>
    </source>
</evidence>
<dbReference type="AlphaFoldDB" id="A0AAV5LLH3"/>
<keyword evidence="4" id="KW-0677">Repeat</keyword>
<feature type="signal peptide" evidence="11">
    <location>
        <begin position="1"/>
        <end position="21"/>
    </location>
</feature>
<sequence length="425" mass="46084">MDANKSRKLSLMLVLFIQVLAATLPGCFLGASQQLPIKKPEVQTMASHGHGFGSSLYFPVTGNVYPDGYFAVSFSIGNPQKPFPLDIDTGSDLAWVQCDAPCTGCTGCTVPPDQLYKPAQGSFVLCEDPLCPVIQSLGETTCKGPYEQCHFHRSYADGSSVRGVLVRDNFYLGIINGTPFQPSLTFGCASDIQHGRHGPPPTTGLLGLGKTAANIFSQLRVENVIGHCYSAKGGGFMFIRNDPVSSSKVSWVPMSQNTLAKHYASGPADLLFGGAPTSIKGLHVIFDSGTTFTYFNSAVYEAILNLLSKDLNGKQIRQVQDPDLPVCWNDGKPFRVLSDVKSYFKPFTLGFTRTRNAQLQLTLENYLIISEHGNACLGILDGTKERMGNINVIGDISMLDKLVIYDKEGKQIGWSSANCSRIPKS</sequence>
<evidence type="ECO:0000256" key="6">
    <source>
        <dbReference type="ARBA" id="ARBA00022801"/>
    </source>
</evidence>
<dbReference type="PANTHER" id="PTHR13683:SF872">
    <property type="entry name" value="ASPARTIC PROTEINASE ASP1-LIKE ISOFORM X1"/>
    <property type="match status" value="1"/>
</dbReference>
<accession>A0AAV5LLH3</accession>
<gene>
    <name evidence="13" type="ORF">SLEP1_g45714</name>
</gene>
<evidence type="ECO:0000256" key="7">
    <source>
        <dbReference type="ARBA" id="ARBA00068871"/>
    </source>
</evidence>
<comment type="caution">
    <text evidence="13">The sequence shown here is derived from an EMBL/GenBank/DDBJ whole genome shotgun (WGS) entry which is preliminary data.</text>
</comment>
<dbReference type="Gene3D" id="2.40.70.10">
    <property type="entry name" value="Acid Proteases"/>
    <property type="match status" value="2"/>
</dbReference>
<dbReference type="PRINTS" id="PR00792">
    <property type="entry name" value="PEPSIN"/>
</dbReference>
<dbReference type="EMBL" id="BPVZ01000124">
    <property type="protein sequence ID" value="GKV37719.1"/>
    <property type="molecule type" value="Genomic_DNA"/>
</dbReference>
<evidence type="ECO:0000256" key="4">
    <source>
        <dbReference type="ARBA" id="ARBA00022737"/>
    </source>
</evidence>
<dbReference type="InterPro" id="IPR001461">
    <property type="entry name" value="Aspartic_peptidase_A1"/>
</dbReference>
<dbReference type="InterPro" id="IPR001969">
    <property type="entry name" value="Aspartic_peptidase_AS"/>
</dbReference>
<dbReference type="PROSITE" id="PS51767">
    <property type="entry name" value="PEPTIDASE_A1"/>
    <property type="match status" value="1"/>
</dbReference>
<dbReference type="GO" id="GO:0006508">
    <property type="term" value="P:proteolysis"/>
    <property type="evidence" value="ECO:0007669"/>
    <property type="project" value="UniProtKB-KW"/>
</dbReference>
<evidence type="ECO:0000256" key="3">
    <source>
        <dbReference type="ARBA" id="ARBA00022729"/>
    </source>
</evidence>
<feature type="active site" evidence="9">
    <location>
        <position position="287"/>
    </location>
</feature>